<dbReference type="PANTHER" id="PTHR28079:SF1">
    <property type="entry name" value="RNA POLYMERASE I-SPECIFIC TRANSCRIPTION INITIATION FACTOR RRN5"/>
    <property type="match status" value="1"/>
</dbReference>
<feature type="region of interest" description="Disordered" evidence="1">
    <location>
        <begin position="638"/>
        <end position="657"/>
    </location>
</feature>
<dbReference type="PANTHER" id="PTHR28079">
    <property type="entry name" value="RNA POLYMERASE I-SPECIFIC TRANSCRIPTION INITIATION FACTOR RRN5"/>
    <property type="match status" value="1"/>
</dbReference>
<feature type="compositionally biased region" description="Basic and acidic residues" evidence="1">
    <location>
        <begin position="647"/>
        <end position="657"/>
    </location>
</feature>
<dbReference type="GO" id="GO:0000500">
    <property type="term" value="C:RNA polymerase I upstream activating factor complex"/>
    <property type="evidence" value="ECO:0007669"/>
    <property type="project" value="InterPro"/>
</dbReference>
<accession>A0AAV9JA78</accession>
<feature type="compositionally biased region" description="Acidic residues" evidence="1">
    <location>
        <begin position="447"/>
        <end position="459"/>
    </location>
</feature>
<sequence length="657" mass="71717">MSFASPATVSYEASETHDGPPPAAEPSPCGETAASGGIGRASVDAAEPIQRSDSKRRRKATHSAPKAAEGARQSSRKGKLKGGSSRGYRDLLNIIIGDARGQLAEDSEPLANSQIGASYWTSAEKDAFFTKLARTGPGDLRALSHAVESKSEAEVQVYLLLLQEGTIEAAATLPPHHTSTYEDIPAALEVGVDVETHLNLAAEALSRKLDSRDVAAEKEKHGGDWLIDEAHATQVEQKVQHFEAASETAQSEAQDGEAAASITSNGVEAPLFASAALLRPEAFLQLSRNVYMNGTAFSDQETWHNLVARADCDSTEPAIFRTAFDDLHNLAVSLTRRLVQATLFQTMSRLRASDGARANWQPKADVREMDVSAALNVLGMKADHVAYWAQLPRRCGLEVYSDAKEYRDGRSGTKNGVKLTYEEVEAELGMGSAEQPAMTRERGRDESVDESLDEADVDSDMFTLVSETDDASEAASDREGGSGGTDSASETVSEAESVHTKEEPPRSEDDERSDAGLARKHKRKRALSPASFGRAEDRYLEAHDQQAGREEEHRLWEEVLGRQPPEQGRFDMAESTVEPAPQPSASEITHWRDHVRHEAEWERFPEGVPTKRFAEMEELGRQGRRKRAHLRETLLSRCNGSMGPIGDFERVQSSDEG</sequence>
<comment type="caution">
    <text evidence="2">The sequence shown here is derived from an EMBL/GenBank/DDBJ whole genome shotgun (WGS) entry which is preliminary data.</text>
</comment>
<proteinExistence type="predicted"/>
<dbReference type="GO" id="GO:0042790">
    <property type="term" value="P:nucleolar large rRNA transcription by RNA polymerase I"/>
    <property type="evidence" value="ECO:0007669"/>
    <property type="project" value="InterPro"/>
</dbReference>
<protein>
    <submittedName>
        <fullName evidence="2">Uncharacterized protein</fullName>
    </submittedName>
</protein>
<dbReference type="EMBL" id="JAVFHQ010000048">
    <property type="protein sequence ID" value="KAK4541800.1"/>
    <property type="molecule type" value="Genomic_DNA"/>
</dbReference>
<dbReference type="GO" id="GO:0000182">
    <property type="term" value="F:rDNA binding"/>
    <property type="evidence" value="ECO:0007669"/>
    <property type="project" value="TreeGrafter"/>
</dbReference>
<name>A0AAV9JA78_9PEZI</name>
<feature type="region of interest" description="Disordered" evidence="1">
    <location>
        <begin position="1"/>
        <end position="84"/>
    </location>
</feature>
<dbReference type="GO" id="GO:0006361">
    <property type="term" value="P:transcription initiation at RNA polymerase I promoter"/>
    <property type="evidence" value="ECO:0007669"/>
    <property type="project" value="TreeGrafter"/>
</dbReference>
<gene>
    <name evidence="2" type="ORF">LTR36_007332</name>
</gene>
<dbReference type="InterPro" id="IPR039601">
    <property type="entry name" value="Rrn5"/>
</dbReference>
<dbReference type="Proteomes" id="UP001324427">
    <property type="component" value="Unassembled WGS sequence"/>
</dbReference>
<reference evidence="2 3" key="1">
    <citation type="submission" date="2021-11" db="EMBL/GenBank/DDBJ databases">
        <title>Black yeast isolated from Biological Soil Crust.</title>
        <authorList>
            <person name="Kurbessoian T."/>
        </authorList>
    </citation>
    <scope>NUCLEOTIDE SEQUENCE [LARGE SCALE GENOMIC DNA]</scope>
    <source>
        <strain evidence="2 3">CCFEE 5522</strain>
    </source>
</reference>
<evidence type="ECO:0000313" key="3">
    <source>
        <dbReference type="Proteomes" id="UP001324427"/>
    </source>
</evidence>
<feature type="compositionally biased region" description="Basic and acidic residues" evidence="1">
    <location>
        <begin position="496"/>
        <end position="509"/>
    </location>
</feature>
<feature type="region of interest" description="Disordered" evidence="1">
    <location>
        <begin position="427"/>
        <end position="589"/>
    </location>
</feature>
<evidence type="ECO:0000313" key="2">
    <source>
        <dbReference type="EMBL" id="KAK4541800.1"/>
    </source>
</evidence>
<keyword evidence="3" id="KW-1185">Reference proteome</keyword>
<organism evidence="2 3">
    <name type="scientific">Oleoguttula mirabilis</name>
    <dbReference type="NCBI Taxonomy" id="1507867"/>
    <lineage>
        <taxon>Eukaryota</taxon>
        <taxon>Fungi</taxon>
        <taxon>Dikarya</taxon>
        <taxon>Ascomycota</taxon>
        <taxon>Pezizomycotina</taxon>
        <taxon>Dothideomycetes</taxon>
        <taxon>Dothideomycetidae</taxon>
        <taxon>Mycosphaerellales</taxon>
        <taxon>Teratosphaeriaceae</taxon>
        <taxon>Oleoguttula</taxon>
    </lineage>
</organism>
<dbReference type="GO" id="GO:0001181">
    <property type="term" value="F:RNA polymerase I general transcription initiation factor activity"/>
    <property type="evidence" value="ECO:0007669"/>
    <property type="project" value="TreeGrafter"/>
</dbReference>
<feature type="compositionally biased region" description="Polar residues" evidence="1">
    <location>
        <begin position="1"/>
        <end position="13"/>
    </location>
</feature>
<evidence type="ECO:0000256" key="1">
    <source>
        <dbReference type="SAM" id="MobiDB-lite"/>
    </source>
</evidence>
<feature type="compositionally biased region" description="Basic and acidic residues" evidence="1">
    <location>
        <begin position="534"/>
        <end position="560"/>
    </location>
</feature>
<dbReference type="AlphaFoldDB" id="A0AAV9JA78"/>